<feature type="region of interest" description="Disordered" evidence="1">
    <location>
        <begin position="1"/>
        <end position="23"/>
    </location>
</feature>
<proteinExistence type="predicted"/>
<reference evidence="3" key="1">
    <citation type="submission" date="2022-11" db="UniProtKB">
        <authorList>
            <consortium name="WormBaseParasite"/>
        </authorList>
    </citation>
    <scope>IDENTIFICATION</scope>
</reference>
<protein>
    <submittedName>
        <fullName evidence="3">Uncharacterized protein</fullName>
    </submittedName>
</protein>
<organism evidence="2 3">
    <name type="scientific">Romanomermis culicivorax</name>
    <name type="common">Nematode worm</name>
    <dbReference type="NCBI Taxonomy" id="13658"/>
    <lineage>
        <taxon>Eukaryota</taxon>
        <taxon>Metazoa</taxon>
        <taxon>Ecdysozoa</taxon>
        <taxon>Nematoda</taxon>
        <taxon>Enoplea</taxon>
        <taxon>Dorylaimia</taxon>
        <taxon>Mermithida</taxon>
        <taxon>Mermithoidea</taxon>
        <taxon>Mermithidae</taxon>
        <taxon>Romanomermis</taxon>
    </lineage>
</organism>
<name>A0A915KVM2_ROMCU</name>
<keyword evidence="2" id="KW-1185">Reference proteome</keyword>
<sequence>MPKASHTPSDFTRLPSQSSSPNTATAAHCALSFDQMLLPWLTNIAQSSAVPTNPLIATVICPNEPAVSQIPPPNVPTQGSNDQTIARTDSSESFINI</sequence>
<feature type="compositionally biased region" description="Polar residues" evidence="1">
    <location>
        <begin position="76"/>
        <end position="97"/>
    </location>
</feature>
<evidence type="ECO:0000256" key="1">
    <source>
        <dbReference type="SAM" id="MobiDB-lite"/>
    </source>
</evidence>
<accession>A0A915KVM2</accession>
<dbReference type="AlphaFoldDB" id="A0A915KVM2"/>
<evidence type="ECO:0000313" key="2">
    <source>
        <dbReference type="Proteomes" id="UP000887565"/>
    </source>
</evidence>
<dbReference type="Proteomes" id="UP000887565">
    <property type="component" value="Unplaced"/>
</dbReference>
<dbReference type="WBParaSite" id="nRc.2.0.1.t42197-RA">
    <property type="protein sequence ID" value="nRc.2.0.1.t42197-RA"/>
    <property type="gene ID" value="nRc.2.0.1.g42197"/>
</dbReference>
<evidence type="ECO:0000313" key="3">
    <source>
        <dbReference type="WBParaSite" id="nRc.2.0.1.t42197-RA"/>
    </source>
</evidence>
<feature type="region of interest" description="Disordered" evidence="1">
    <location>
        <begin position="72"/>
        <end position="97"/>
    </location>
</feature>